<organism evidence="2 3">
    <name type="scientific">Thelonectria olida</name>
    <dbReference type="NCBI Taxonomy" id="1576542"/>
    <lineage>
        <taxon>Eukaryota</taxon>
        <taxon>Fungi</taxon>
        <taxon>Dikarya</taxon>
        <taxon>Ascomycota</taxon>
        <taxon>Pezizomycotina</taxon>
        <taxon>Sordariomycetes</taxon>
        <taxon>Hypocreomycetidae</taxon>
        <taxon>Hypocreales</taxon>
        <taxon>Nectriaceae</taxon>
        <taxon>Thelonectria</taxon>
    </lineage>
</organism>
<feature type="compositionally biased region" description="Polar residues" evidence="1">
    <location>
        <begin position="1"/>
        <end position="11"/>
    </location>
</feature>
<feature type="compositionally biased region" description="Basic and acidic residues" evidence="1">
    <location>
        <begin position="123"/>
        <end position="138"/>
    </location>
</feature>
<reference evidence="2 3" key="1">
    <citation type="journal article" date="2021" name="Nat. Commun.">
        <title>Genetic determinants of endophytism in the Arabidopsis root mycobiome.</title>
        <authorList>
            <person name="Mesny F."/>
            <person name="Miyauchi S."/>
            <person name="Thiergart T."/>
            <person name="Pickel B."/>
            <person name="Atanasova L."/>
            <person name="Karlsson M."/>
            <person name="Huettel B."/>
            <person name="Barry K.W."/>
            <person name="Haridas S."/>
            <person name="Chen C."/>
            <person name="Bauer D."/>
            <person name="Andreopoulos W."/>
            <person name="Pangilinan J."/>
            <person name="LaButti K."/>
            <person name="Riley R."/>
            <person name="Lipzen A."/>
            <person name="Clum A."/>
            <person name="Drula E."/>
            <person name="Henrissat B."/>
            <person name="Kohler A."/>
            <person name="Grigoriev I.V."/>
            <person name="Martin F.M."/>
            <person name="Hacquard S."/>
        </authorList>
    </citation>
    <scope>NUCLEOTIDE SEQUENCE [LARGE SCALE GENOMIC DNA]</scope>
    <source>
        <strain evidence="2 3">MPI-CAGE-CH-0241</strain>
    </source>
</reference>
<feature type="compositionally biased region" description="Basic and acidic residues" evidence="1">
    <location>
        <begin position="146"/>
        <end position="182"/>
    </location>
</feature>
<protein>
    <submittedName>
        <fullName evidence="2">Uncharacterized protein</fullName>
    </submittedName>
</protein>
<dbReference type="EMBL" id="JAGPYM010000022">
    <property type="protein sequence ID" value="KAH6883955.1"/>
    <property type="molecule type" value="Genomic_DNA"/>
</dbReference>
<dbReference type="Proteomes" id="UP000777438">
    <property type="component" value="Unassembled WGS sequence"/>
</dbReference>
<feature type="region of interest" description="Disordered" evidence="1">
    <location>
        <begin position="1"/>
        <end position="194"/>
    </location>
</feature>
<proteinExistence type="predicted"/>
<evidence type="ECO:0000313" key="3">
    <source>
        <dbReference type="Proteomes" id="UP000777438"/>
    </source>
</evidence>
<accession>A0A9P8VWU7</accession>
<feature type="compositionally biased region" description="Basic and acidic residues" evidence="1">
    <location>
        <begin position="42"/>
        <end position="62"/>
    </location>
</feature>
<keyword evidence="3" id="KW-1185">Reference proteome</keyword>
<sequence length="194" mass="21114">MTPTNSSNPLHHNSGEFHASVPPSKPMVSKWHKPGNEQGNDAVREFRAEVHPRGEAPPEHTFKPNPVGEFPRQDLSPGADPSGYTEPLDMPGATSKDVHTGLGLPLQGVESREVNPQLPGKKSTNERAHVRERKKEKTGLVGVGVEPRKDPVRSRGLDLPEGVERGVRGKHTADWPGAEERLPATADEVAAERH</sequence>
<gene>
    <name evidence="2" type="ORF">B0T10DRAFT_137575</name>
</gene>
<evidence type="ECO:0000256" key="1">
    <source>
        <dbReference type="SAM" id="MobiDB-lite"/>
    </source>
</evidence>
<dbReference type="AlphaFoldDB" id="A0A9P8VWU7"/>
<dbReference type="OrthoDB" id="3260716at2759"/>
<comment type="caution">
    <text evidence="2">The sequence shown here is derived from an EMBL/GenBank/DDBJ whole genome shotgun (WGS) entry which is preliminary data.</text>
</comment>
<evidence type="ECO:0000313" key="2">
    <source>
        <dbReference type="EMBL" id="KAH6883955.1"/>
    </source>
</evidence>
<name>A0A9P8VWU7_9HYPO</name>